<sequence>MTTRDSTVERKMVEAVRKTLIESMQGIFGDPEFQTSLRLEAERRLLNFRRKQKGTRNSLRAISRKT</sequence>
<name>A0A2H0RFV0_9BACT</name>
<evidence type="ECO:0000313" key="2">
    <source>
        <dbReference type="Proteomes" id="UP000228767"/>
    </source>
</evidence>
<accession>A0A2H0RFV0</accession>
<comment type="caution">
    <text evidence="1">The sequence shown here is derived from an EMBL/GenBank/DDBJ whole genome shotgun (WGS) entry which is preliminary data.</text>
</comment>
<dbReference type="EMBL" id="PCYI01000022">
    <property type="protein sequence ID" value="PIR44675.1"/>
    <property type="molecule type" value="Genomic_DNA"/>
</dbReference>
<reference evidence="1 2" key="1">
    <citation type="submission" date="2017-09" db="EMBL/GenBank/DDBJ databases">
        <title>Depth-based differentiation of microbial function through sediment-hosted aquifers and enrichment of novel symbionts in the deep terrestrial subsurface.</title>
        <authorList>
            <person name="Probst A.J."/>
            <person name="Ladd B."/>
            <person name="Jarett J.K."/>
            <person name="Geller-Mcgrath D.E."/>
            <person name="Sieber C.M."/>
            <person name="Emerson J.B."/>
            <person name="Anantharaman K."/>
            <person name="Thomas B.C."/>
            <person name="Malmstrom R."/>
            <person name="Stieglmeier M."/>
            <person name="Klingl A."/>
            <person name="Woyke T."/>
            <person name="Ryan C.M."/>
            <person name="Banfield J.F."/>
        </authorList>
    </citation>
    <scope>NUCLEOTIDE SEQUENCE [LARGE SCALE GENOMIC DNA]</scope>
    <source>
        <strain evidence="1">CG10_big_fil_rev_8_21_14_0_10_51_16</strain>
    </source>
</reference>
<dbReference type="Proteomes" id="UP000228767">
    <property type="component" value="Unassembled WGS sequence"/>
</dbReference>
<dbReference type="AlphaFoldDB" id="A0A2H0RFV0"/>
<organism evidence="1 2">
    <name type="scientific">Candidatus Vogelbacteria bacterium CG10_big_fil_rev_8_21_14_0_10_51_16</name>
    <dbReference type="NCBI Taxonomy" id="1975045"/>
    <lineage>
        <taxon>Bacteria</taxon>
        <taxon>Candidatus Vogeliibacteriota</taxon>
    </lineage>
</organism>
<evidence type="ECO:0000313" key="1">
    <source>
        <dbReference type="EMBL" id="PIR44675.1"/>
    </source>
</evidence>
<protein>
    <submittedName>
        <fullName evidence="1">Uncharacterized protein</fullName>
    </submittedName>
</protein>
<proteinExistence type="predicted"/>
<gene>
    <name evidence="1" type="ORF">COV10_03510</name>
</gene>